<sequence length="73" mass="8294">MVALTTVDDQHINDLFDDLQKLVLKKKSEDVIKDALSEMVVKYGRFTKENARGILNSRISGKLSDTVTELRNE</sequence>
<accession>A0A0P8E2X2</accession>
<dbReference type="AlphaFoldDB" id="A0A0P8E2X2"/>
<comment type="caution">
    <text evidence="1">The sequence shown here is derived from an EMBL/GenBank/DDBJ whole genome shotgun (WGS) entry which is preliminary data.</text>
</comment>
<evidence type="ECO:0000313" key="1">
    <source>
        <dbReference type="EMBL" id="KPQ44726.1"/>
    </source>
</evidence>
<organism evidence="1 2">
    <name type="scientific">Candidatus Methanoperedens nitratireducens</name>
    <dbReference type="NCBI Taxonomy" id="1392998"/>
    <lineage>
        <taxon>Archaea</taxon>
        <taxon>Methanobacteriati</taxon>
        <taxon>Methanobacteriota</taxon>
        <taxon>Stenosarchaea group</taxon>
        <taxon>Methanomicrobia</taxon>
        <taxon>Methanosarcinales</taxon>
        <taxon>ANME-2 cluster</taxon>
        <taxon>Candidatus Methanoperedentaceae</taxon>
        <taxon>Candidatus Methanoperedens</taxon>
    </lineage>
</organism>
<dbReference type="Proteomes" id="UP000050360">
    <property type="component" value="Unassembled WGS sequence"/>
</dbReference>
<reference evidence="1 2" key="1">
    <citation type="submission" date="2015-09" db="EMBL/GenBank/DDBJ databases">
        <title>A metagenomics-based metabolic model of nitrate-dependent anaerobic oxidation of methane by Methanoperedens-like archaea.</title>
        <authorList>
            <person name="Arshad A."/>
            <person name="Speth D.R."/>
            <person name="De Graaf R.M."/>
            <person name="Op Den Camp H.J."/>
            <person name="Jetten M.S."/>
            <person name="Welte C.U."/>
        </authorList>
    </citation>
    <scope>NUCLEOTIDE SEQUENCE [LARGE SCALE GENOMIC DNA]</scope>
</reference>
<proteinExistence type="predicted"/>
<name>A0A0P8E2X2_9EURY</name>
<evidence type="ECO:0000313" key="2">
    <source>
        <dbReference type="Proteomes" id="UP000050360"/>
    </source>
</evidence>
<gene>
    <name evidence="1" type="ORF">MPEBLZ_00691</name>
</gene>
<protein>
    <submittedName>
        <fullName evidence="1">Uncharacterized protein</fullName>
    </submittedName>
</protein>
<dbReference type="EMBL" id="LKCM01000061">
    <property type="protein sequence ID" value="KPQ44726.1"/>
    <property type="molecule type" value="Genomic_DNA"/>
</dbReference>